<keyword evidence="3 6" id="KW-0808">Transferase</keyword>
<dbReference type="EMBL" id="RCZM01000002">
    <property type="protein sequence ID" value="TPG17793.1"/>
    <property type="molecule type" value="Genomic_DNA"/>
</dbReference>
<protein>
    <recommendedName>
        <fullName evidence="1">D-inositol 3-phosphate glycosyltransferase</fullName>
    </recommendedName>
</protein>
<reference evidence="6 7" key="1">
    <citation type="journal article" date="2019" name="Environ. Microbiol.">
        <title>Species interactions and distinct microbial communities in high Arctic permafrost affected cryosols are associated with the CH4 and CO2 gas fluxes.</title>
        <authorList>
            <person name="Altshuler I."/>
            <person name="Hamel J."/>
            <person name="Turney S."/>
            <person name="Magnuson E."/>
            <person name="Levesque R."/>
            <person name="Greer C."/>
            <person name="Whyte L.G."/>
        </authorList>
    </citation>
    <scope>NUCLEOTIDE SEQUENCE [LARGE SCALE GENOMIC DNA]</scope>
    <source>
        <strain evidence="6 7">S9.3A</strain>
    </source>
</reference>
<dbReference type="InterPro" id="IPR028098">
    <property type="entry name" value="Glyco_trans_4-like_N"/>
</dbReference>
<evidence type="ECO:0000256" key="1">
    <source>
        <dbReference type="ARBA" id="ARBA00021292"/>
    </source>
</evidence>
<evidence type="ECO:0000313" key="7">
    <source>
        <dbReference type="Proteomes" id="UP000317722"/>
    </source>
</evidence>
<name>A0A502CY86_9MICO</name>
<organism evidence="6 7">
    <name type="scientific">Pedococcus bigeumensis</name>
    <dbReference type="NCBI Taxonomy" id="433644"/>
    <lineage>
        <taxon>Bacteria</taxon>
        <taxon>Bacillati</taxon>
        <taxon>Actinomycetota</taxon>
        <taxon>Actinomycetes</taxon>
        <taxon>Micrococcales</taxon>
        <taxon>Intrasporangiaceae</taxon>
        <taxon>Pedococcus</taxon>
    </lineage>
</organism>
<evidence type="ECO:0000256" key="2">
    <source>
        <dbReference type="ARBA" id="ARBA00022676"/>
    </source>
</evidence>
<dbReference type="SUPFAM" id="SSF53756">
    <property type="entry name" value="UDP-Glycosyltransferase/glycogen phosphorylase"/>
    <property type="match status" value="1"/>
</dbReference>
<evidence type="ECO:0000313" key="6">
    <source>
        <dbReference type="EMBL" id="TPG17793.1"/>
    </source>
</evidence>
<dbReference type="AlphaFoldDB" id="A0A502CY86"/>
<evidence type="ECO:0000259" key="5">
    <source>
        <dbReference type="Pfam" id="PF13439"/>
    </source>
</evidence>
<dbReference type="Pfam" id="PF13692">
    <property type="entry name" value="Glyco_trans_1_4"/>
    <property type="match status" value="1"/>
</dbReference>
<dbReference type="Proteomes" id="UP000317722">
    <property type="component" value="Unassembled WGS sequence"/>
</dbReference>
<keyword evidence="7" id="KW-1185">Reference proteome</keyword>
<comment type="caution">
    <text evidence="6">The sequence shown here is derived from an EMBL/GenBank/DDBJ whole genome shotgun (WGS) entry which is preliminary data.</text>
</comment>
<feature type="domain" description="Glycosyltransferase subfamily 4-like N-terminal" evidence="5">
    <location>
        <begin position="182"/>
        <end position="376"/>
    </location>
</feature>
<feature type="region of interest" description="Disordered" evidence="4">
    <location>
        <begin position="209"/>
        <end position="234"/>
    </location>
</feature>
<dbReference type="GO" id="GO:1901137">
    <property type="term" value="P:carbohydrate derivative biosynthetic process"/>
    <property type="evidence" value="ECO:0007669"/>
    <property type="project" value="UniProtKB-ARBA"/>
</dbReference>
<dbReference type="Pfam" id="PF13439">
    <property type="entry name" value="Glyco_transf_4"/>
    <property type="match status" value="1"/>
</dbReference>
<evidence type="ECO:0000256" key="4">
    <source>
        <dbReference type="SAM" id="MobiDB-lite"/>
    </source>
</evidence>
<dbReference type="PANTHER" id="PTHR45947:SF3">
    <property type="entry name" value="SULFOQUINOVOSYL TRANSFERASE SQD2"/>
    <property type="match status" value="1"/>
</dbReference>
<dbReference type="PANTHER" id="PTHR45947">
    <property type="entry name" value="SULFOQUINOVOSYL TRANSFERASE SQD2"/>
    <property type="match status" value="1"/>
</dbReference>
<accession>A0A502CY86</accession>
<proteinExistence type="predicted"/>
<evidence type="ECO:0000256" key="3">
    <source>
        <dbReference type="ARBA" id="ARBA00022679"/>
    </source>
</evidence>
<dbReference type="Gene3D" id="3.40.50.2000">
    <property type="entry name" value="Glycogen Phosphorylase B"/>
    <property type="match status" value="2"/>
</dbReference>
<dbReference type="RefSeq" id="WP_140737556.1">
    <property type="nucleotide sequence ID" value="NZ_RCZM01000002.1"/>
</dbReference>
<keyword evidence="2" id="KW-0328">Glycosyltransferase</keyword>
<sequence length="630" mass="65554">MTSTLPAPTRARLDAVRYASSFLEAIDLIDPLVDVVRVDGDAAIYALRDAIDDDTDQLTAIVAVHAAAAGGAAVAAALVVPLLTSPVPYLREHAVWALCRCPVLPEAFAALRLTTEEGGFVGMLAEATLEAWGLVGPDVDDAAALPAVPLRDRDPSGLTVAQLFLHADIDGGLLHAGKGDTGGIATLLVQLGDSLVDDPRIARVLTLSRRHDDDERRPEDPLSPGHHYLGVPLPGPVRPAADTWPLRRPVRQGLRRALSAAAPVDVLHLRMADVGSWAAAEVAREMGIPTVLTLAPDPHALIAAREASGLLTRATFGSADHAEHLVFRVLLLRDLAASAAGLVVFPRPQLERDLRDLLHLDPAAGDRPVVVPEGIDFAPIDRAAREVAAAARGAEVPAPARHALAELDLLLSTLPPARRELPLAITVGRLHRVKGMATLVEAWASNPTCAERCNLLVVGGDLADPSDDEAEQLARIDASVPRPGAAERGLLLAGHRPNGVVATWLAAVRLGRFGLSAPGGVYVSASLKEEFGIAILEAMASGLVVVAPGGGGPATYVENGVTGLLVDTTSADVLADAVVAALGLAAAPDAAARAHQARAVVTDQFSIAKMASSLATVYSEVTRDAAPHQS</sequence>
<feature type="compositionally biased region" description="Basic and acidic residues" evidence="4">
    <location>
        <begin position="209"/>
        <end position="220"/>
    </location>
</feature>
<dbReference type="GO" id="GO:0016757">
    <property type="term" value="F:glycosyltransferase activity"/>
    <property type="evidence" value="ECO:0007669"/>
    <property type="project" value="UniProtKB-KW"/>
</dbReference>
<dbReference type="OrthoDB" id="2421289at2"/>
<dbReference type="InterPro" id="IPR050194">
    <property type="entry name" value="Glycosyltransferase_grp1"/>
</dbReference>
<gene>
    <name evidence="6" type="ORF">EAH86_04950</name>
</gene>